<evidence type="ECO:0000256" key="2">
    <source>
        <dbReference type="SAM" id="SignalP"/>
    </source>
</evidence>
<accession>A0A6A6MW54</accession>
<evidence type="ECO:0000313" key="3">
    <source>
        <dbReference type="EMBL" id="KAF2316628.1"/>
    </source>
</evidence>
<evidence type="ECO:0000313" key="4">
    <source>
        <dbReference type="Proteomes" id="UP000467840"/>
    </source>
</evidence>
<feature type="chain" id="PRO_5025357720" evidence="2">
    <location>
        <begin position="29"/>
        <end position="75"/>
    </location>
</feature>
<comment type="caution">
    <text evidence="3">The sequence shown here is derived from an EMBL/GenBank/DDBJ whole genome shotgun (WGS) entry which is preliminary data.</text>
</comment>
<proteinExistence type="predicted"/>
<keyword evidence="4" id="KW-1185">Reference proteome</keyword>
<protein>
    <submittedName>
        <fullName evidence="3">Uncharacterized protein</fullName>
    </submittedName>
</protein>
<dbReference type="EMBL" id="JAAGAX010000005">
    <property type="protein sequence ID" value="KAF2316628.1"/>
    <property type="molecule type" value="Genomic_DNA"/>
</dbReference>
<feature type="compositionally biased region" description="Basic and acidic residues" evidence="1">
    <location>
        <begin position="64"/>
        <end position="75"/>
    </location>
</feature>
<dbReference type="AlphaFoldDB" id="A0A6A6MW54"/>
<sequence length="75" mass="8061">MAGKAAWLTTVVGIIILVLLLSSPIAYTIDETKIPNPRDKSGQHAFYVGENKLGGPPHFSPPDGHQRPDNKGGRN</sequence>
<keyword evidence="2" id="KW-0732">Signal</keyword>
<dbReference type="Proteomes" id="UP000467840">
    <property type="component" value="Chromosome 15"/>
</dbReference>
<evidence type="ECO:0000256" key="1">
    <source>
        <dbReference type="SAM" id="MobiDB-lite"/>
    </source>
</evidence>
<feature type="signal peptide" evidence="2">
    <location>
        <begin position="1"/>
        <end position="28"/>
    </location>
</feature>
<organism evidence="3 4">
    <name type="scientific">Hevea brasiliensis</name>
    <name type="common">Para rubber tree</name>
    <name type="synonym">Siphonia brasiliensis</name>
    <dbReference type="NCBI Taxonomy" id="3981"/>
    <lineage>
        <taxon>Eukaryota</taxon>
        <taxon>Viridiplantae</taxon>
        <taxon>Streptophyta</taxon>
        <taxon>Embryophyta</taxon>
        <taxon>Tracheophyta</taxon>
        <taxon>Spermatophyta</taxon>
        <taxon>Magnoliopsida</taxon>
        <taxon>eudicotyledons</taxon>
        <taxon>Gunneridae</taxon>
        <taxon>Pentapetalae</taxon>
        <taxon>rosids</taxon>
        <taxon>fabids</taxon>
        <taxon>Malpighiales</taxon>
        <taxon>Euphorbiaceae</taxon>
        <taxon>Crotonoideae</taxon>
        <taxon>Micrandreae</taxon>
        <taxon>Hevea</taxon>
    </lineage>
</organism>
<feature type="compositionally biased region" description="Basic and acidic residues" evidence="1">
    <location>
        <begin position="32"/>
        <end position="42"/>
    </location>
</feature>
<name>A0A6A6MW54_HEVBR</name>
<feature type="region of interest" description="Disordered" evidence="1">
    <location>
        <begin position="32"/>
        <end position="75"/>
    </location>
</feature>
<gene>
    <name evidence="3" type="ORF">GH714_041969</name>
</gene>
<reference evidence="3 4" key="1">
    <citation type="journal article" date="2020" name="Mol. Plant">
        <title>The Chromosome-Based Rubber Tree Genome Provides New Insights into Spurge Genome Evolution and Rubber Biosynthesis.</title>
        <authorList>
            <person name="Liu J."/>
            <person name="Shi C."/>
            <person name="Shi C.C."/>
            <person name="Li W."/>
            <person name="Zhang Q.J."/>
            <person name="Zhang Y."/>
            <person name="Li K."/>
            <person name="Lu H.F."/>
            <person name="Shi C."/>
            <person name="Zhu S.T."/>
            <person name="Xiao Z.Y."/>
            <person name="Nan H."/>
            <person name="Yue Y."/>
            <person name="Zhu X.G."/>
            <person name="Wu Y."/>
            <person name="Hong X.N."/>
            <person name="Fan G.Y."/>
            <person name="Tong Y."/>
            <person name="Zhang D."/>
            <person name="Mao C.L."/>
            <person name="Liu Y.L."/>
            <person name="Hao S.J."/>
            <person name="Liu W.Q."/>
            <person name="Lv M.Q."/>
            <person name="Zhang H.B."/>
            <person name="Liu Y."/>
            <person name="Hu-Tang G.R."/>
            <person name="Wang J.P."/>
            <person name="Wang J.H."/>
            <person name="Sun Y.H."/>
            <person name="Ni S.B."/>
            <person name="Chen W.B."/>
            <person name="Zhang X.C."/>
            <person name="Jiao Y.N."/>
            <person name="Eichler E.E."/>
            <person name="Li G.H."/>
            <person name="Liu X."/>
            <person name="Gao L.Z."/>
        </authorList>
    </citation>
    <scope>NUCLEOTIDE SEQUENCE [LARGE SCALE GENOMIC DNA]</scope>
    <source>
        <strain evidence="4">cv. GT1</strain>
        <tissue evidence="3">Leaf</tissue>
    </source>
</reference>